<protein>
    <recommendedName>
        <fullName evidence="5">Secreted protein</fullName>
    </recommendedName>
</protein>
<evidence type="ECO:0000256" key="2">
    <source>
        <dbReference type="SAM" id="SignalP"/>
    </source>
</evidence>
<feature type="chain" id="PRO_5006883253" description="Secreted protein" evidence="2">
    <location>
        <begin position="24"/>
        <end position="124"/>
    </location>
</feature>
<proteinExistence type="predicted"/>
<feature type="region of interest" description="Disordered" evidence="1">
    <location>
        <begin position="37"/>
        <end position="63"/>
    </location>
</feature>
<dbReference type="AlphaFoldDB" id="A0A0V1N9H8"/>
<sequence length="124" mass="14719">MFLHLHLQQVFIFLPFFLSNVGAKIQSPDFQRTVDLSGSEKNKQEVQSYKQGRKHKKLTESTPERIHHHRPRVCFHYTTKYHRTWLSAHEICQEFPCTYPKLGIMQSYAFCRQKHVVIIPTLPP</sequence>
<evidence type="ECO:0008006" key="5">
    <source>
        <dbReference type="Google" id="ProtNLM"/>
    </source>
</evidence>
<organism evidence="3 4">
    <name type="scientific">Trichinella papuae</name>
    <dbReference type="NCBI Taxonomy" id="268474"/>
    <lineage>
        <taxon>Eukaryota</taxon>
        <taxon>Metazoa</taxon>
        <taxon>Ecdysozoa</taxon>
        <taxon>Nematoda</taxon>
        <taxon>Enoplea</taxon>
        <taxon>Dorylaimia</taxon>
        <taxon>Trichinellida</taxon>
        <taxon>Trichinellidae</taxon>
        <taxon>Trichinella</taxon>
    </lineage>
</organism>
<reference evidence="3 4" key="1">
    <citation type="submission" date="2015-01" db="EMBL/GenBank/DDBJ databases">
        <title>Evolution of Trichinella species and genotypes.</title>
        <authorList>
            <person name="Korhonen P.K."/>
            <person name="Edoardo P."/>
            <person name="Giuseppe L.R."/>
            <person name="Gasser R.B."/>
        </authorList>
    </citation>
    <scope>NUCLEOTIDE SEQUENCE [LARGE SCALE GENOMIC DNA]</scope>
    <source>
        <strain evidence="3">ISS1980</strain>
    </source>
</reference>
<evidence type="ECO:0000313" key="4">
    <source>
        <dbReference type="Proteomes" id="UP000054843"/>
    </source>
</evidence>
<keyword evidence="4" id="KW-1185">Reference proteome</keyword>
<feature type="signal peptide" evidence="2">
    <location>
        <begin position="1"/>
        <end position="23"/>
    </location>
</feature>
<name>A0A0V1N9H8_9BILA</name>
<evidence type="ECO:0000313" key="3">
    <source>
        <dbReference type="EMBL" id="KRZ80637.1"/>
    </source>
</evidence>
<dbReference type="EMBL" id="JYDO01000002">
    <property type="protein sequence ID" value="KRZ80637.1"/>
    <property type="molecule type" value="Genomic_DNA"/>
</dbReference>
<dbReference type="Proteomes" id="UP000054843">
    <property type="component" value="Unassembled WGS sequence"/>
</dbReference>
<keyword evidence="2" id="KW-0732">Signal</keyword>
<comment type="caution">
    <text evidence="3">The sequence shown here is derived from an EMBL/GenBank/DDBJ whole genome shotgun (WGS) entry which is preliminary data.</text>
</comment>
<gene>
    <name evidence="3" type="ORF">T10_585</name>
</gene>
<evidence type="ECO:0000256" key="1">
    <source>
        <dbReference type="SAM" id="MobiDB-lite"/>
    </source>
</evidence>
<accession>A0A0V1N9H8</accession>